<dbReference type="EMBL" id="CP039852">
    <property type="protein sequence ID" value="QCZ93333.1"/>
    <property type="molecule type" value="Genomic_DNA"/>
</dbReference>
<keyword evidence="3 15" id="KW-0808">Transferase</keyword>
<comment type="catalytic activity">
    <reaction evidence="5 15">
        <text>L-phenylalanyl-tRNA(Phe) + an N-terminal L-alpha-aminoacyl-[protein] = an N-terminal L-phenylalanyl-L-alpha-aminoacyl-[protein] + tRNA(Phe)</text>
        <dbReference type="Rhea" id="RHEA:43632"/>
        <dbReference type="Rhea" id="RHEA-COMP:9668"/>
        <dbReference type="Rhea" id="RHEA-COMP:9699"/>
        <dbReference type="Rhea" id="RHEA-COMP:10636"/>
        <dbReference type="Rhea" id="RHEA-COMP:10637"/>
        <dbReference type="ChEBI" id="CHEBI:78442"/>
        <dbReference type="ChEBI" id="CHEBI:78531"/>
        <dbReference type="ChEBI" id="CHEBI:78597"/>
        <dbReference type="ChEBI" id="CHEBI:83561"/>
        <dbReference type="EC" id="2.3.2.6"/>
    </reaction>
</comment>
<evidence type="ECO:0000256" key="8">
    <source>
        <dbReference type="ARBA" id="ARBA00054043"/>
    </source>
</evidence>
<dbReference type="HAMAP" id="MF_00688">
    <property type="entry name" value="Leu_Phe_trans"/>
    <property type="match status" value="1"/>
</dbReference>
<dbReference type="Proteomes" id="UP000304912">
    <property type="component" value="Chromosome"/>
</dbReference>
<evidence type="ECO:0000256" key="2">
    <source>
        <dbReference type="ARBA" id="ARBA00022490"/>
    </source>
</evidence>
<dbReference type="GO" id="GO:0008914">
    <property type="term" value="F:leucyl-tRNA--protein transferase activity"/>
    <property type="evidence" value="ECO:0007669"/>
    <property type="project" value="UniProtKB-UniRule"/>
</dbReference>
<evidence type="ECO:0000256" key="12">
    <source>
        <dbReference type="ARBA" id="ARBA00077136"/>
    </source>
</evidence>
<evidence type="ECO:0000256" key="9">
    <source>
        <dbReference type="ARBA" id="ARBA00061535"/>
    </source>
</evidence>
<dbReference type="Gene3D" id="3.30.70.3550">
    <property type="entry name" value="Leucyl/phenylalanyl-tRNA-protein transferase, N-terminal domain"/>
    <property type="match status" value="1"/>
</dbReference>
<evidence type="ECO:0000256" key="10">
    <source>
        <dbReference type="ARBA" id="ARBA00066767"/>
    </source>
</evidence>
<accession>A0A5B7YDI6</accession>
<evidence type="ECO:0000313" key="17">
    <source>
        <dbReference type="Proteomes" id="UP000304912"/>
    </source>
</evidence>
<evidence type="ECO:0000313" key="16">
    <source>
        <dbReference type="EMBL" id="QCZ93333.1"/>
    </source>
</evidence>
<proteinExistence type="inferred from homology"/>
<evidence type="ECO:0000256" key="1">
    <source>
        <dbReference type="ARBA" id="ARBA00004496"/>
    </source>
</evidence>
<evidence type="ECO:0000256" key="7">
    <source>
        <dbReference type="ARBA" id="ARBA00051538"/>
    </source>
</evidence>
<dbReference type="InterPro" id="IPR042203">
    <property type="entry name" value="Leu/Phe-tRNA_Trfase_C"/>
</dbReference>
<comment type="catalytic activity">
    <reaction evidence="7 15">
        <text>N-terminal L-lysyl-[protein] + L-leucyl-tRNA(Leu) = N-terminal L-leucyl-L-lysyl-[protein] + tRNA(Leu) + H(+)</text>
        <dbReference type="Rhea" id="RHEA:12340"/>
        <dbReference type="Rhea" id="RHEA-COMP:9613"/>
        <dbReference type="Rhea" id="RHEA-COMP:9622"/>
        <dbReference type="Rhea" id="RHEA-COMP:12670"/>
        <dbReference type="Rhea" id="RHEA-COMP:12671"/>
        <dbReference type="ChEBI" id="CHEBI:15378"/>
        <dbReference type="ChEBI" id="CHEBI:65249"/>
        <dbReference type="ChEBI" id="CHEBI:78442"/>
        <dbReference type="ChEBI" id="CHEBI:78494"/>
        <dbReference type="ChEBI" id="CHEBI:133043"/>
        <dbReference type="EC" id="2.3.2.6"/>
    </reaction>
</comment>
<dbReference type="Gene3D" id="3.40.630.70">
    <property type="entry name" value="Leucyl/phenylalanyl-tRNA-protein transferase, C-terminal domain"/>
    <property type="match status" value="1"/>
</dbReference>
<dbReference type="OrthoDB" id="9790282at2"/>
<dbReference type="NCBIfam" id="TIGR00667">
    <property type="entry name" value="aat"/>
    <property type="match status" value="1"/>
</dbReference>
<dbReference type="PANTHER" id="PTHR30098:SF2">
    <property type="entry name" value="LEUCYL_PHENYLALANYL-TRNA--PROTEIN TRANSFERASE"/>
    <property type="match status" value="1"/>
</dbReference>
<gene>
    <name evidence="15" type="primary">aat</name>
    <name evidence="16" type="ORF">FBQ74_07465</name>
</gene>
<dbReference type="AlphaFoldDB" id="A0A5B7YDI6"/>
<reference evidence="16 17" key="1">
    <citation type="submission" date="2019-04" db="EMBL/GenBank/DDBJ databases">
        <title>Salinimonas iocasae sp. nov., a halophilic bacterium isolated from the outer tube casing of tubeworms in Okinawa Trough.</title>
        <authorList>
            <person name="Zhang H."/>
            <person name="Wang H."/>
            <person name="Li C."/>
        </authorList>
    </citation>
    <scope>NUCLEOTIDE SEQUENCE [LARGE SCALE GENOMIC DNA]</scope>
    <source>
        <strain evidence="16 17">KX18D6</strain>
    </source>
</reference>
<evidence type="ECO:0000256" key="6">
    <source>
        <dbReference type="ARBA" id="ARBA00050652"/>
    </source>
</evidence>
<name>A0A5B7YDI6_9ALTE</name>
<evidence type="ECO:0000256" key="13">
    <source>
        <dbReference type="ARBA" id="ARBA00077165"/>
    </source>
</evidence>
<organism evidence="16 17">
    <name type="scientific">Salinimonas iocasae</name>
    <dbReference type="NCBI Taxonomy" id="2572577"/>
    <lineage>
        <taxon>Bacteria</taxon>
        <taxon>Pseudomonadati</taxon>
        <taxon>Pseudomonadota</taxon>
        <taxon>Gammaproteobacteria</taxon>
        <taxon>Alteromonadales</taxon>
        <taxon>Alteromonadaceae</taxon>
        <taxon>Alteromonas/Salinimonas group</taxon>
        <taxon>Salinimonas</taxon>
    </lineage>
</organism>
<comment type="subcellular location">
    <subcellularLocation>
        <location evidence="1 15">Cytoplasm</location>
    </subcellularLocation>
</comment>
<dbReference type="RefSeq" id="WP_139756078.1">
    <property type="nucleotide sequence ID" value="NZ_CP039852.1"/>
</dbReference>
<comment type="catalytic activity">
    <reaction evidence="6 15">
        <text>N-terminal L-arginyl-[protein] + L-leucyl-tRNA(Leu) = N-terminal L-leucyl-L-arginyl-[protein] + tRNA(Leu) + H(+)</text>
        <dbReference type="Rhea" id="RHEA:50416"/>
        <dbReference type="Rhea" id="RHEA-COMP:9613"/>
        <dbReference type="Rhea" id="RHEA-COMP:9622"/>
        <dbReference type="Rhea" id="RHEA-COMP:12672"/>
        <dbReference type="Rhea" id="RHEA-COMP:12673"/>
        <dbReference type="ChEBI" id="CHEBI:15378"/>
        <dbReference type="ChEBI" id="CHEBI:64719"/>
        <dbReference type="ChEBI" id="CHEBI:78442"/>
        <dbReference type="ChEBI" id="CHEBI:78494"/>
        <dbReference type="ChEBI" id="CHEBI:133044"/>
        <dbReference type="EC" id="2.3.2.6"/>
    </reaction>
</comment>
<dbReference type="InterPro" id="IPR016181">
    <property type="entry name" value="Acyl_CoA_acyltransferase"/>
</dbReference>
<dbReference type="FunFam" id="3.30.70.3550:FF:000001">
    <property type="entry name" value="Leucyl/phenylalanyl-tRNA--protein transferase"/>
    <property type="match status" value="1"/>
</dbReference>
<evidence type="ECO:0000256" key="4">
    <source>
        <dbReference type="ARBA" id="ARBA00023315"/>
    </source>
</evidence>
<dbReference type="EC" id="2.3.2.6" evidence="10 15"/>
<sequence length="249" mass="28134">MIELPYLTEHTPFPPVSKALSEPNGLLAFGGDLSVRRLLNAYSQGVFPWFSDNEPLLWWSPDPRAIIELDGFHCSRSLRKLIRKQCYTVTLNHQFEDVIGLCASIPRRDLHSDEETSATWITDEMQTAYLQLHKAGFAHSIEVRDETSSLVGGLYGVAVGNVFCGESMFHKQPNTSKLAMYALVKHMQTHGLAFIDCQMPTEHLASLGAKTVSRNEFILRLKEHSQTLDENGDLMPAYRKCWQKQVIAL</sequence>
<dbReference type="PANTHER" id="PTHR30098">
    <property type="entry name" value="LEUCYL/PHENYLALANYL-TRNA--PROTEIN TRANSFERASE"/>
    <property type="match status" value="1"/>
</dbReference>
<protein>
    <recommendedName>
        <fullName evidence="11 15">Leucyl/phenylalanyl-tRNA--protein transferase</fullName>
        <ecNumber evidence="10 15">2.3.2.6</ecNumber>
    </recommendedName>
    <alternativeName>
        <fullName evidence="12 15">L/F-transferase</fullName>
    </alternativeName>
    <alternativeName>
        <fullName evidence="13 15">Leucyltransferase</fullName>
    </alternativeName>
    <alternativeName>
        <fullName evidence="14 15">Phenyalanyltransferase</fullName>
    </alternativeName>
</protein>
<evidence type="ECO:0000256" key="11">
    <source>
        <dbReference type="ARBA" id="ARBA00074372"/>
    </source>
</evidence>
<comment type="function">
    <text evidence="8 15">Functions in the N-end rule pathway of protein degradation where it conjugates Leu, Phe and, less efficiently, Met from aminoacyl-tRNAs to the N-termini of proteins containing an N-terminal arginine or lysine.</text>
</comment>
<evidence type="ECO:0000256" key="5">
    <source>
        <dbReference type="ARBA" id="ARBA00050607"/>
    </source>
</evidence>
<keyword evidence="17" id="KW-1185">Reference proteome</keyword>
<dbReference type="SUPFAM" id="SSF55729">
    <property type="entry name" value="Acyl-CoA N-acyltransferases (Nat)"/>
    <property type="match status" value="1"/>
</dbReference>
<dbReference type="GO" id="GO:0030163">
    <property type="term" value="P:protein catabolic process"/>
    <property type="evidence" value="ECO:0007669"/>
    <property type="project" value="UniProtKB-UniRule"/>
</dbReference>
<evidence type="ECO:0000256" key="15">
    <source>
        <dbReference type="HAMAP-Rule" id="MF_00688"/>
    </source>
</evidence>
<dbReference type="GO" id="GO:0005737">
    <property type="term" value="C:cytoplasm"/>
    <property type="evidence" value="ECO:0007669"/>
    <property type="project" value="UniProtKB-SubCell"/>
</dbReference>
<dbReference type="Pfam" id="PF03588">
    <property type="entry name" value="Leu_Phe_trans"/>
    <property type="match status" value="1"/>
</dbReference>
<keyword evidence="2 15" id="KW-0963">Cytoplasm</keyword>
<comment type="similarity">
    <text evidence="9 15">Belongs to the L/F-transferase family.</text>
</comment>
<keyword evidence="4 15" id="KW-0012">Acyltransferase</keyword>
<dbReference type="InterPro" id="IPR004616">
    <property type="entry name" value="Leu/Phe-tRNA_Trfase"/>
</dbReference>
<dbReference type="KEGG" id="salk:FBQ74_07465"/>
<evidence type="ECO:0000256" key="3">
    <source>
        <dbReference type="ARBA" id="ARBA00022679"/>
    </source>
</evidence>
<dbReference type="InterPro" id="IPR042221">
    <property type="entry name" value="Leu/Phe-tRNA_Trfase_N"/>
</dbReference>
<evidence type="ECO:0000256" key="14">
    <source>
        <dbReference type="ARBA" id="ARBA00083640"/>
    </source>
</evidence>